<dbReference type="InterPro" id="IPR025202">
    <property type="entry name" value="PLD-like_dom"/>
</dbReference>
<gene>
    <name evidence="2" type="ORF">J2Z69_001224</name>
</gene>
<evidence type="ECO:0000313" key="2">
    <source>
        <dbReference type="EMBL" id="MBP2000205.1"/>
    </source>
</evidence>
<dbReference type="PROSITE" id="PS50035">
    <property type="entry name" value="PLD"/>
    <property type="match status" value="1"/>
</dbReference>
<organism evidence="2 3">
    <name type="scientific">Paenibacillus shirakamiensis</name>
    <dbReference type="NCBI Taxonomy" id="1265935"/>
    <lineage>
        <taxon>Bacteria</taxon>
        <taxon>Bacillati</taxon>
        <taxon>Bacillota</taxon>
        <taxon>Bacilli</taxon>
        <taxon>Bacillales</taxon>
        <taxon>Paenibacillaceae</taxon>
        <taxon>Paenibacillus</taxon>
    </lineage>
</organism>
<comment type="caution">
    <text evidence="2">The sequence shown here is derived from an EMBL/GenBank/DDBJ whole genome shotgun (WGS) entry which is preliminary data.</text>
</comment>
<name>A0ABS4JES3_9BACL</name>
<sequence>MNMIPVPDENMNEIENKDLLDFINYYLWKGPIAKVVDGAEEALALAERCIPFQESVKWRQALGGIFTSVDELCHIPGIQGDDLKQLAVQIEALDLTGLRVLMPFTTKNNRVDAYVNGPDCLHVILDEIHKAKRYIHMSVMLFFNDRSGNQITQALLDALHRGVQVRLMVNTTVTAIGYGKNLKNGNFTRMSEPLKSAGAQIMNTFESCYSNKEWAAKREELKAKGVSEANLIVQDYIQKEITTGLNVINHRKFIVIDGISAIIGSINVGDQYLFDTPLLLEEESAENGMKLGIPSRAKEWHDGCFRIQGAAAQSLNEVFSVQWSVLDGDLFDTKDSFYHPQVDLNFGEEECTVFASFPGNPVNLIQQYYLSLISYAASDVIIVNPYLIDKAFWDRLKSLDEVQSQHITICNPLRVNDHPTNKSAVRGNMYEPFHKGVAYYDYSKTKRFSHWKINYDKYADSIFHGSYNMNERSACHDFEVGILVKGKAFAQKVKRMIDYDLSVSEHIKDSKEFFKHPSLHISTYFNRLTSYFT</sequence>
<keyword evidence="2" id="KW-0808">Transferase</keyword>
<proteinExistence type="predicted"/>
<dbReference type="Proteomes" id="UP001519288">
    <property type="component" value="Unassembled WGS sequence"/>
</dbReference>
<dbReference type="PANTHER" id="PTHR21248:SF22">
    <property type="entry name" value="PHOSPHOLIPASE D"/>
    <property type="match status" value="1"/>
</dbReference>
<dbReference type="Gene3D" id="3.30.870.10">
    <property type="entry name" value="Endonuclease Chain A"/>
    <property type="match status" value="2"/>
</dbReference>
<evidence type="ECO:0000259" key="1">
    <source>
        <dbReference type="PROSITE" id="PS50035"/>
    </source>
</evidence>
<dbReference type="EMBL" id="JAGGLD010000001">
    <property type="protein sequence ID" value="MBP2000205.1"/>
    <property type="molecule type" value="Genomic_DNA"/>
</dbReference>
<dbReference type="EC" id="2.7.8.-" evidence="2"/>
<dbReference type="RefSeq" id="WP_209860034.1">
    <property type="nucleotide sequence ID" value="NZ_JAGGLD010000001.1"/>
</dbReference>
<dbReference type="SMART" id="SM00155">
    <property type="entry name" value="PLDc"/>
    <property type="match status" value="1"/>
</dbReference>
<evidence type="ECO:0000313" key="3">
    <source>
        <dbReference type="Proteomes" id="UP001519288"/>
    </source>
</evidence>
<dbReference type="InterPro" id="IPR001736">
    <property type="entry name" value="PLipase_D/transphosphatidylase"/>
</dbReference>
<keyword evidence="3" id="KW-1185">Reference proteome</keyword>
<dbReference type="Pfam" id="PF13091">
    <property type="entry name" value="PLDc_2"/>
    <property type="match status" value="2"/>
</dbReference>
<feature type="domain" description="PLD phosphodiesterase" evidence="1">
    <location>
        <begin position="245"/>
        <end position="272"/>
    </location>
</feature>
<protein>
    <submittedName>
        <fullName evidence="2">Cardiolipin synthase</fullName>
        <ecNumber evidence="2">2.7.8.-</ecNumber>
    </submittedName>
</protein>
<accession>A0ABS4JES3</accession>
<dbReference type="GO" id="GO:0016740">
    <property type="term" value="F:transferase activity"/>
    <property type="evidence" value="ECO:0007669"/>
    <property type="project" value="UniProtKB-KW"/>
</dbReference>
<dbReference type="PANTHER" id="PTHR21248">
    <property type="entry name" value="CARDIOLIPIN SYNTHASE"/>
    <property type="match status" value="1"/>
</dbReference>
<dbReference type="SUPFAM" id="SSF56024">
    <property type="entry name" value="Phospholipase D/nuclease"/>
    <property type="match status" value="2"/>
</dbReference>
<reference evidence="2 3" key="1">
    <citation type="submission" date="2021-03" db="EMBL/GenBank/DDBJ databases">
        <title>Genomic Encyclopedia of Type Strains, Phase IV (KMG-IV): sequencing the most valuable type-strain genomes for metagenomic binning, comparative biology and taxonomic classification.</title>
        <authorList>
            <person name="Goeker M."/>
        </authorList>
    </citation>
    <scope>NUCLEOTIDE SEQUENCE [LARGE SCALE GENOMIC DNA]</scope>
    <source>
        <strain evidence="2 3">DSM 26806</strain>
    </source>
</reference>